<dbReference type="InParanoid" id="T1HR50"/>
<proteinExistence type="predicted"/>
<accession>T1HR50</accession>
<dbReference type="Pfam" id="PF25273">
    <property type="entry name" value="DUF7869"/>
    <property type="match status" value="1"/>
</dbReference>
<dbReference type="PANTHER" id="PTHR10773">
    <property type="entry name" value="DNA-DIRECTED RNA POLYMERASES I, II, AND III SUBUNIT RPABC2"/>
    <property type="match status" value="1"/>
</dbReference>
<evidence type="ECO:0000259" key="1">
    <source>
        <dbReference type="Pfam" id="PF25273"/>
    </source>
</evidence>
<dbReference type="EMBL" id="ACPB03009534">
    <property type="status" value="NOT_ANNOTATED_CDS"/>
    <property type="molecule type" value="Genomic_DNA"/>
</dbReference>
<name>T1HR50_RHOPR</name>
<dbReference type="EnsemblMetazoa" id="RPRC006520-RA">
    <property type="protein sequence ID" value="RPRC006520-PA"/>
    <property type="gene ID" value="RPRC006520"/>
</dbReference>
<dbReference type="PANTHER" id="PTHR10773:SF19">
    <property type="match status" value="1"/>
</dbReference>
<sequence>KTFDITVRRFNFVCKKTTTSGMIIPDHRGKSSPANKISEDRKQYVIGHIKKFPKYQSHYSRHDNPNVSYLSGDLNITKMYKLYKELCTEKGQIPVTESYYRLIFNTQFNLRFHKPYSDTCSRCYQLQNIIKHTDSQEQMAAAKVQLELHQRKSQKAITAKKADIDLYKDRNDTAVICFDLQQTLPTPLLTTSKVFYLRQLWTYNFCIHDLLTGKSYMYTWDETIASRGSQEIGSCLLDFIRNLSPKNNITRLIAYSDSCGGQNKNKNICKLFTFLVQCTCLREIHHKFLEHGHTYMECDRSFGLIEKKKRQIPQVFIPKHWQDVIKGTSSKFIVKGMTQEDFVTLSALNTLMKDPKKDRKGNTVKWREISWFAFFKEEKLSMKYKKTLNEDIDFATCDLAKPKVGRPSLSMDIFKRLHKNELEIKTAKYNNLQTLLEYIPPIYHNFYKNLKHSDSIVSRVSKNPGENDD</sequence>
<feature type="domain" description="DUF7869" evidence="1">
    <location>
        <begin position="214"/>
        <end position="330"/>
    </location>
</feature>
<organism evidence="2 3">
    <name type="scientific">Rhodnius prolixus</name>
    <name type="common">Triatomid bug</name>
    <dbReference type="NCBI Taxonomy" id="13249"/>
    <lineage>
        <taxon>Eukaryota</taxon>
        <taxon>Metazoa</taxon>
        <taxon>Ecdysozoa</taxon>
        <taxon>Arthropoda</taxon>
        <taxon>Hexapoda</taxon>
        <taxon>Insecta</taxon>
        <taxon>Pterygota</taxon>
        <taxon>Neoptera</taxon>
        <taxon>Paraneoptera</taxon>
        <taxon>Hemiptera</taxon>
        <taxon>Heteroptera</taxon>
        <taxon>Panheteroptera</taxon>
        <taxon>Cimicomorpha</taxon>
        <taxon>Reduviidae</taxon>
        <taxon>Triatominae</taxon>
        <taxon>Rhodnius</taxon>
    </lineage>
</organism>
<dbReference type="VEuPathDB" id="VectorBase:RPRC006520"/>
<reference evidence="2" key="1">
    <citation type="submission" date="2015-05" db="UniProtKB">
        <authorList>
            <consortium name="EnsemblMetazoa"/>
        </authorList>
    </citation>
    <scope>IDENTIFICATION</scope>
</reference>
<dbReference type="OMA" id="RDWAIFI"/>
<dbReference type="AlphaFoldDB" id="T1HR50"/>
<protein>
    <recommendedName>
        <fullName evidence="1">DUF7869 domain-containing protein</fullName>
    </recommendedName>
</protein>
<evidence type="ECO:0000313" key="3">
    <source>
        <dbReference type="Proteomes" id="UP000015103"/>
    </source>
</evidence>
<dbReference type="HOGENOM" id="CLU_011458_2_1_1"/>
<keyword evidence="3" id="KW-1185">Reference proteome</keyword>
<evidence type="ECO:0000313" key="2">
    <source>
        <dbReference type="EnsemblMetazoa" id="RPRC006520-PA"/>
    </source>
</evidence>
<dbReference type="eggNOG" id="ENOG502S2FM">
    <property type="taxonomic scope" value="Eukaryota"/>
</dbReference>
<dbReference type="Proteomes" id="UP000015103">
    <property type="component" value="Unassembled WGS sequence"/>
</dbReference>
<dbReference type="InterPro" id="IPR057191">
    <property type="entry name" value="DUF7869"/>
</dbReference>